<feature type="transmembrane region" description="Helical" evidence="1">
    <location>
        <begin position="39"/>
        <end position="58"/>
    </location>
</feature>
<evidence type="ECO:0000313" key="2">
    <source>
        <dbReference type="EMBL" id="NIX76746.1"/>
    </source>
</evidence>
<dbReference type="Proteomes" id="UP000707352">
    <property type="component" value="Unassembled WGS sequence"/>
</dbReference>
<keyword evidence="1" id="KW-1133">Transmembrane helix</keyword>
<proteinExistence type="predicted"/>
<feature type="transmembrane region" description="Helical" evidence="1">
    <location>
        <begin position="70"/>
        <end position="86"/>
    </location>
</feature>
<gene>
    <name evidence="2" type="ORF">HB375_08980</name>
</gene>
<keyword evidence="1" id="KW-0812">Transmembrane</keyword>
<evidence type="ECO:0000313" key="3">
    <source>
        <dbReference type="Proteomes" id="UP000707352"/>
    </source>
</evidence>
<name>A0ABX0VCD8_9HYPH</name>
<sequence length="87" mass="9396">MTRSRSRLLYIAAVLVSGIAVGFLVRLNPDWRQASLPPVIWPLAISLVVDLFVGQLAARGRAEPLTMNDRLVAVIGAGLIVTLMTTL</sequence>
<organism evidence="2 3">
    <name type="scientific">Microvirga terricola</name>
    <dbReference type="NCBI Taxonomy" id="2719797"/>
    <lineage>
        <taxon>Bacteria</taxon>
        <taxon>Pseudomonadati</taxon>
        <taxon>Pseudomonadota</taxon>
        <taxon>Alphaproteobacteria</taxon>
        <taxon>Hyphomicrobiales</taxon>
        <taxon>Methylobacteriaceae</taxon>
        <taxon>Microvirga</taxon>
    </lineage>
</organism>
<feature type="transmembrane region" description="Helical" evidence="1">
    <location>
        <begin position="7"/>
        <end position="27"/>
    </location>
</feature>
<dbReference type="EMBL" id="JAATJS010000003">
    <property type="protein sequence ID" value="NIX76746.1"/>
    <property type="molecule type" value="Genomic_DNA"/>
</dbReference>
<accession>A0ABX0VCD8</accession>
<comment type="caution">
    <text evidence="2">The sequence shown here is derived from an EMBL/GenBank/DDBJ whole genome shotgun (WGS) entry which is preliminary data.</text>
</comment>
<keyword evidence="3" id="KW-1185">Reference proteome</keyword>
<protein>
    <submittedName>
        <fullName evidence="2">Uncharacterized protein</fullName>
    </submittedName>
</protein>
<evidence type="ECO:0000256" key="1">
    <source>
        <dbReference type="SAM" id="Phobius"/>
    </source>
</evidence>
<dbReference type="RefSeq" id="WP_167672662.1">
    <property type="nucleotide sequence ID" value="NZ_JAATJS010000003.1"/>
</dbReference>
<keyword evidence="1" id="KW-0472">Membrane</keyword>
<reference evidence="2 3" key="1">
    <citation type="submission" date="2020-03" db="EMBL/GenBank/DDBJ databases">
        <title>The genome sequence of Microvirga sp. c23x22.</title>
        <authorList>
            <person name="Zhang X."/>
        </authorList>
    </citation>
    <scope>NUCLEOTIDE SEQUENCE [LARGE SCALE GENOMIC DNA]</scope>
    <source>
        <strain evidence="3">c23x22</strain>
    </source>
</reference>